<evidence type="ECO:0000256" key="1">
    <source>
        <dbReference type="ARBA" id="ARBA00006865"/>
    </source>
</evidence>
<evidence type="ECO:0000259" key="5">
    <source>
        <dbReference type="PROSITE" id="PS51762"/>
    </source>
</evidence>
<keyword evidence="2" id="KW-0378">Hydrolase</keyword>
<comment type="similarity">
    <text evidence="1">Belongs to the glycosyl hydrolase 16 family.</text>
</comment>
<organism evidence="6 7">
    <name type="scientific">Pseudoalteromonas fenneropenaei</name>
    <dbReference type="NCBI Taxonomy" id="1737459"/>
    <lineage>
        <taxon>Bacteria</taxon>
        <taxon>Pseudomonadati</taxon>
        <taxon>Pseudomonadota</taxon>
        <taxon>Gammaproteobacteria</taxon>
        <taxon>Alteromonadales</taxon>
        <taxon>Pseudoalteromonadaceae</taxon>
        <taxon>Pseudoalteromonas</taxon>
    </lineage>
</organism>
<evidence type="ECO:0000256" key="4">
    <source>
        <dbReference type="SAM" id="SignalP"/>
    </source>
</evidence>
<sequence>MKKAMLSSLILSAILLSPDSSANYFKDNFSWGYDNNIWTARDGNNGTPFGCSFKPNMLNPSEHGLTLSSSQGACAELQSNRYYGYGKVQGSLKSGDVAGTVSSIFTYTSWWDSPGRAWQEIDIELLPSLGNVVHTNVIYQPQGGSYQSWEQDIDLSQYGLDYRENLLTIGFDWSNSAIRWYLYDANGQERTIRMVYKDNGDGVLAYNEIPAYAWPVDKTKIMINHWYGDNSQQANYFPGQYYGASSWVYYDFIEYIPY</sequence>
<dbReference type="InterPro" id="IPR008264">
    <property type="entry name" value="Beta_glucanase"/>
</dbReference>
<evidence type="ECO:0000313" key="6">
    <source>
        <dbReference type="EMBL" id="MFC3034378.1"/>
    </source>
</evidence>
<dbReference type="InterPro" id="IPR000757">
    <property type="entry name" value="Beta-glucanase-like"/>
</dbReference>
<accession>A0ABV7CP55</accession>
<evidence type="ECO:0000256" key="2">
    <source>
        <dbReference type="ARBA" id="ARBA00022801"/>
    </source>
</evidence>
<dbReference type="SUPFAM" id="SSF49899">
    <property type="entry name" value="Concanavalin A-like lectins/glucanases"/>
    <property type="match status" value="1"/>
</dbReference>
<dbReference type="Proteomes" id="UP001595453">
    <property type="component" value="Unassembled WGS sequence"/>
</dbReference>
<dbReference type="RefSeq" id="WP_377127554.1">
    <property type="nucleotide sequence ID" value="NZ_JBHRSD010000039.1"/>
</dbReference>
<protein>
    <submittedName>
        <fullName evidence="6">Family 16 glycosylhydrolase</fullName>
    </submittedName>
</protein>
<keyword evidence="4" id="KW-0732">Signal</keyword>
<dbReference type="PRINTS" id="PR00737">
    <property type="entry name" value="GLHYDRLASE16"/>
</dbReference>
<proteinExistence type="inferred from homology"/>
<keyword evidence="7" id="KW-1185">Reference proteome</keyword>
<dbReference type="PROSITE" id="PS51762">
    <property type="entry name" value="GH16_2"/>
    <property type="match status" value="1"/>
</dbReference>
<feature type="chain" id="PRO_5046633991" evidence="4">
    <location>
        <begin position="23"/>
        <end position="258"/>
    </location>
</feature>
<feature type="domain" description="GH16" evidence="5">
    <location>
        <begin position="18"/>
        <end position="258"/>
    </location>
</feature>
<evidence type="ECO:0000313" key="7">
    <source>
        <dbReference type="Proteomes" id="UP001595453"/>
    </source>
</evidence>
<dbReference type="InterPro" id="IPR013320">
    <property type="entry name" value="ConA-like_dom_sf"/>
</dbReference>
<comment type="caution">
    <text evidence="6">The sequence shown here is derived from an EMBL/GenBank/DDBJ whole genome shotgun (WGS) entry which is preliminary data.</text>
</comment>
<evidence type="ECO:0000256" key="3">
    <source>
        <dbReference type="ARBA" id="ARBA00023295"/>
    </source>
</evidence>
<keyword evidence="3" id="KW-0326">Glycosidase</keyword>
<reference evidence="7" key="1">
    <citation type="journal article" date="2019" name="Int. J. Syst. Evol. Microbiol.">
        <title>The Global Catalogue of Microorganisms (GCM) 10K type strain sequencing project: providing services to taxonomists for standard genome sequencing and annotation.</title>
        <authorList>
            <consortium name="The Broad Institute Genomics Platform"/>
            <consortium name="The Broad Institute Genome Sequencing Center for Infectious Disease"/>
            <person name="Wu L."/>
            <person name="Ma J."/>
        </authorList>
    </citation>
    <scope>NUCLEOTIDE SEQUENCE [LARGE SCALE GENOMIC DNA]</scope>
    <source>
        <strain evidence="7">KCTC 42730</strain>
    </source>
</reference>
<gene>
    <name evidence="6" type="ORF">ACFOEE_17870</name>
</gene>
<name>A0ABV7CP55_9GAMM</name>
<dbReference type="Gene3D" id="2.60.120.200">
    <property type="match status" value="1"/>
</dbReference>
<feature type="signal peptide" evidence="4">
    <location>
        <begin position="1"/>
        <end position="22"/>
    </location>
</feature>
<dbReference type="EMBL" id="JBHRSD010000039">
    <property type="protein sequence ID" value="MFC3034378.1"/>
    <property type="molecule type" value="Genomic_DNA"/>
</dbReference>
<dbReference type="Pfam" id="PF00722">
    <property type="entry name" value="Glyco_hydro_16"/>
    <property type="match status" value="1"/>
</dbReference>